<dbReference type="PANTHER" id="PTHR10434:SF40">
    <property type="entry name" value="1-ACYL-SN-GLYCEROL-3-PHOSPHATE ACYLTRANSFERASE"/>
    <property type="match status" value="1"/>
</dbReference>
<dbReference type="Proteomes" id="UP000232163">
    <property type="component" value="Unassembled WGS sequence"/>
</dbReference>
<dbReference type="AlphaFoldDB" id="A0A2N9W097"/>
<keyword evidence="3 6" id="KW-0012">Acyltransferase</keyword>
<accession>A0A2N9W097</accession>
<evidence type="ECO:0000256" key="3">
    <source>
        <dbReference type="ARBA" id="ARBA00023315"/>
    </source>
</evidence>
<dbReference type="KEGG" id="pht:BLM14_02180"/>
<keyword evidence="4" id="KW-1133">Transmembrane helix</keyword>
<dbReference type="GO" id="GO:0006654">
    <property type="term" value="P:phosphatidic acid biosynthetic process"/>
    <property type="evidence" value="ECO:0007669"/>
    <property type="project" value="TreeGrafter"/>
</dbReference>
<evidence type="ECO:0000259" key="5">
    <source>
        <dbReference type="SMART" id="SM00563"/>
    </source>
</evidence>
<keyword evidence="4" id="KW-0812">Transmembrane</keyword>
<keyword evidence="4" id="KW-0472">Membrane</keyword>
<evidence type="ECO:0000256" key="2">
    <source>
        <dbReference type="ARBA" id="ARBA00022679"/>
    </source>
</evidence>
<comment type="caution">
    <text evidence="6">The sequence shown here is derived from an EMBL/GenBank/DDBJ whole genome shotgun (WGS) entry which is preliminary data.</text>
</comment>
<dbReference type="InterPro" id="IPR002123">
    <property type="entry name" value="Plipid/glycerol_acylTrfase"/>
</dbReference>
<name>A0A2N9W097_9HYPH</name>
<protein>
    <submittedName>
        <fullName evidence="6">1-acyl-sn-glycerol-3-phosphate acyltransferase</fullName>
    </submittedName>
</protein>
<dbReference type="GO" id="GO:0003841">
    <property type="term" value="F:1-acylglycerol-3-phosphate O-acyltransferase activity"/>
    <property type="evidence" value="ECO:0007669"/>
    <property type="project" value="TreeGrafter"/>
</dbReference>
<feature type="transmembrane region" description="Helical" evidence="4">
    <location>
        <begin position="7"/>
        <end position="30"/>
    </location>
</feature>
<comment type="pathway">
    <text evidence="1">Lipid metabolism.</text>
</comment>
<dbReference type="CDD" id="cd07989">
    <property type="entry name" value="LPLAT_AGPAT-like"/>
    <property type="match status" value="1"/>
</dbReference>
<keyword evidence="7" id="KW-1185">Reference proteome</keyword>
<sequence>MTIIRSLLFNTAFYLNLIIQMIIFTPYYFLSPRKQAWSVPKNWAKSNLWLQKVIAGTDHHIDGLENIPDGPYICAAKHQSFWDTYAFLPHIADPVYILKRELTWIPLFGWYIKKMKMVPIDRGKRSAAMKTAVKGARKAVAENRQLMIYPEGTRTAPGAAPHYKYGVAHIYGELGIPVVPIAHNAGLYWPRRKFMRYPGVIHSRILPPIPPGLDNDAFLKKLEEVTEAACDDLLIQAAKSDNPPPMPPTAINRLKELGVDVLSAGVQR</sequence>
<dbReference type="SMART" id="SM00563">
    <property type="entry name" value="PlsC"/>
    <property type="match status" value="1"/>
</dbReference>
<dbReference type="RefSeq" id="WP_099997899.1">
    <property type="nucleotide sequence ID" value="NZ_CP017940.1"/>
</dbReference>
<evidence type="ECO:0000313" key="6">
    <source>
        <dbReference type="EMBL" id="PIO45165.1"/>
    </source>
</evidence>
<dbReference type="EMBL" id="MZMT01000023">
    <property type="protein sequence ID" value="PIO45165.1"/>
    <property type="molecule type" value="Genomic_DNA"/>
</dbReference>
<evidence type="ECO:0000256" key="1">
    <source>
        <dbReference type="ARBA" id="ARBA00005189"/>
    </source>
</evidence>
<organism evidence="6 7">
    <name type="scientific">Phyllobacterium zundukense</name>
    <dbReference type="NCBI Taxonomy" id="1867719"/>
    <lineage>
        <taxon>Bacteria</taxon>
        <taxon>Pseudomonadati</taxon>
        <taxon>Pseudomonadota</taxon>
        <taxon>Alphaproteobacteria</taxon>
        <taxon>Hyphomicrobiales</taxon>
        <taxon>Phyllobacteriaceae</taxon>
        <taxon>Phyllobacterium</taxon>
    </lineage>
</organism>
<evidence type="ECO:0000313" key="7">
    <source>
        <dbReference type="Proteomes" id="UP000232163"/>
    </source>
</evidence>
<dbReference type="Pfam" id="PF01553">
    <property type="entry name" value="Acyltransferase"/>
    <property type="match status" value="1"/>
</dbReference>
<feature type="domain" description="Phospholipid/glycerol acyltransferase" evidence="5">
    <location>
        <begin position="72"/>
        <end position="186"/>
    </location>
</feature>
<keyword evidence="2 6" id="KW-0808">Transferase</keyword>
<proteinExistence type="predicted"/>
<gene>
    <name evidence="6" type="ORF">B5P45_08980</name>
</gene>
<reference evidence="6 7" key="1">
    <citation type="journal article" date="2017" name="Int J Environ Stud">
        <title>Does the Miocene-Pliocene relict legume Oxytropis triphylla form nitrogen-fixing nodules with a combination of bacterial strains?</title>
        <authorList>
            <person name="Safronova V."/>
            <person name="Belimov A."/>
            <person name="Sazanova A."/>
            <person name="Kuznetsova I."/>
            <person name="Popova J."/>
            <person name="Andronov E."/>
            <person name="Verkhozina A."/>
            <person name="Tikhonovich I."/>
        </authorList>
    </citation>
    <scope>NUCLEOTIDE SEQUENCE [LARGE SCALE GENOMIC DNA]</scope>
    <source>
        <strain evidence="6 7">Tri-38</strain>
    </source>
</reference>
<dbReference type="PANTHER" id="PTHR10434">
    <property type="entry name" value="1-ACYL-SN-GLYCEROL-3-PHOSPHATE ACYLTRANSFERASE"/>
    <property type="match status" value="1"/>
</dbReference>
<dbReference type="OrthoDB" id="5290997at2"/>
<dbReference type="SUPFAM" id="SSF69593">
    <property type="entry name" value="Glycerol-3-phosphate (1)-acyltransferase"/>
    <property type="match status" value="1"/>
</dbReference>
<evidence type="ECO:0000256" key="4">
    <source>
        <dbReference type="SAM" id="Phobius"/>
    </source>
</evidence>